<sequence length="1215" mass="125179">MTTNTWVGVVCGRKGVEQIQFMLSVASVLFFLAILLSPVGRAHAAPPDFVNETVIGSGINLPTFMEFLPDGRMLAGGFDGTIWVAQAGASTVDPTPFLTLTNMFGDDIIAGGERGLVGITLDPNFATNGYFYIFYTAQTPQRDRVSRFTAVGNTADPASEVVIWQGGAISDSTDHHGGGLAFGPDGKFYITTGDNGNPPSSQSLTSDHGKILRVNPDGTVPTDNPFFDGAGPNIDSIWAYGLRNPYRIHFDVPTGRLLIGDVGGNDPSVAKEEVNLGIRGAEYGWPNSEGACSAPCTSPLYFYPHNGRDASITGGLVYRASQFPSEYQGVYFYGDYAQNWIRYLTFDGNGNVTGSVNFEPTNGTLDGPYGDPVEFKVGPDGSLYYVDFGWDPVDNAATIRRIRYAAANLPPTVVAASIPTEGLPPLSVNFSSSGSFDPEGQPLSYLWTFGDGATSTQPNPVHVYTQTGLFNAQLSVSDGVTTVPSSIIPISVGNKPIASITGPANGATFVAGDTITFAGTASDIEDGALSPGAFSWTVLFHHDSHVHPFITSLTGTTSSSFIIPTSGHDFSGATSYEIILTVADSNGLQDTTSATVYPDKVNLLFDTSPTGLALTFDGVNKTAPFVIDALKGFVYTVGAPDQSGGGASYTFVSWSDGGTQTHVIATPSTAQNYLATFDVMPIANVQFDGAANAPDLSGQIGGSWSHTTGGSDRYLTVGLSGWDNTDSLAGVSVSYDGVAMTKLGGVQTTGGFNNAVIWGLANPAVGAHTVSVTNIPASFAELGGGSVSFTGVDQTVSTGTLVSEGYPASDASLNVTLSSGDIGVDVLYSGAGAQEPVIGSGGTKRVNRNLLCCGGAKWMMMGTEVGSGSVVMSWTDAGGSDFAQAAVALKKASIPSPPDTEPPSMPTNLSATSTSSSQINLSWTASTDNVGVVGYQIERCQGAGCTSFVHIATSTGISHSDTGLTASTTYRYQVRAVDGAGNLSGYAPVAEAVTQGLPPAGGAVTFNAAVNSPNLSNKTNGSWLHTISGSDRYLIVGLSGWDNNSSISNASVKYNGVTMTKLGGQQTPGRNQAVLWGLTNPASGANTVSVTGIPSSFAELGGGSISFIGVDQTAPTGTVTSYLDDDGGTTGASINTGLAQGDLGVDMLYAGACGGSNKPVAGGGQTTRVDTTTTGGVKYHIMSTEGGSGTVAMSWSCSGGNDDWAHAAVPLKKLP</sequence>
<dbReference type="InterPro" id="IPR011041">
    <property type="entry name" value="Quinoprot_gluc/sorb_DH_b-prop"/>
</dbReference>
<dbReference type="PANTHER" id="PTHR19328">
    <property type="entry name" value="HEDGEHOG-INTERACTING PROTEIN"/>
    <property type="match status" value="1"/>
</dbReference>
<dbReference type="AlphaFoldDB" id="A0A1F6FYS5"/>
<comment type="caution">
    <text evidence="4">The sequence shown here is derived from an EMBL/GenBank/DDBJ whole genome shotgun (WGS) entry which is preliminary data.</text>
</comment>
<reference evidence="4 5" key="1">
    <citation type="journal article" date="2016" name="Nat. Commun.">
        <title>Thousands of microbial genomes shed light on interconnected biogeochemical processes in an aquifer system.</title>
        <authorList>
            <person name="Anantharaman K."/>
            <person name="Brown C.T."/>
            <person name="Hug L.A."/>
            <person name="Sharon I."/>
            <person name="Castelle C.J."/>
            <person name="Probst A.J."/>
            <person name="Thomas B.C."/>
            <person name="Singh A."/>
            <person name="Wilkins M.J."/>
            <person name="Karaoz U."/>
            <person name="Brodie E.L."/>
            <person name="Williams K.H."/>
            <person name="Hubbard S.S."/>
            <person name="Banfield J.F."/>
        </authorList>
    </citation>
    <scope>NUCLEOTIDE SEQUENCE [LARGE SCALE GENOMIC DNA]</scope>
</reference>
<dbReference type="CDD" id="cd00146">
    <property type="entry name" value="PKD"/>
    <property type="match status" value="1"/>
</dbReference>
<dbReference type="Pfam" id="PF07995">
    <property type="entry name" value="GSDH"/>
    <property type="match status" value="1"/>
</dbReference>
<dbReference type="Proteomes" id="UP000178601">
    <property type="component" value="Unassembled WGS sequence"/>
</dbReference>
<dbReference type="SUPFAM" id="SSF49265">
    <property type="entry name" value="Fibronectin type III"/>
    <property type="match status" value="1"/>
</dbReference>
<feature type="compositionally biased region" description="Pro residues" evidence="1">
    <location>
        <begin position="895"/>
        <end position="905"/>
    </location>
</feature>
<dbReference type="SUPFAM" id="SSF49299">
    <property type="entry name" value="PKD domain"/>
    <property type="match status" value="1"/>
</dbReference>
<dbReference type="InterPro" id="IPR000601">
    <property type="entry name" value="PKD_dom"/>
</dbReference>
<dbReference type="PROSITE" id="PS50093">
    <property type="entry name" value="PKD"/>
    <property type="match status" value="1"/>
</dbReference>
<dbReference type="InterPro" id="IPR036116">
    <property type="entry name" value="FN3_sf"/>
</dbReference>
<evidence type="ECO:0000259" key="2">
    <source>
        <dbReference type="PROSITE" id="PS50093"/>
    </source>
</evidence>
<dbReference type="InterPro" id="IPR035986">
    <property type="entry name" value="PKD_dom_sf"/>
</dbReference>
<name>A0A1F6FYS5_9BACT</name>
<dbReference type="InterPro" id="IPR003961">
    <property type="entry name" value="FN3_dom"/>
</dbReference>
<dbReference type="PANTHER" id="PTHR19328:SF13">
    <property type="entry name" value="HIPL1 PROTEIN"/>
    <property type="match status" value="1"/>
</dbReference>
<dbReference type="Gene3D" id="2.60.40.10">
    <property type="entry name" value="Immunoglobulins"/>
    <property type="match status" value="3"/>
</dbReference>
<feature type="region of interest" description="Disordered" evidence="1">
    <location>
        <begin position="893"/>
        <end position="913"/>
    </location>
</feature>
<dbReference type="EMBL" id="MFMQ01000077">
    <property type="protein sequence ID" value="OGG91016.1"/>
    <property type="molecule type" value="Genomic_DNA"/>
</dbReference>
<evidence type="ECO:0000256" key="1">
    <source>
        <dbReference type="SAM" id="MobiDB-lite"/>
    </source>
</evidence>
<evidence type="ECO:0000313" key="5">
    <source>
        <dbReference type="Proteomes" id="UP000178601"/>
    </source>
</evidence>
<evidence type="ECO:0008006" key="6">
    <source>
        <dbReference type="Google" id="ProtNLM"/>
    </source>
</evidence>
<feature type="domain" description="PKD" evidence="2">
    <location>
        <begin position="411"/>
        <end position="492"/>
    </location>
</feature>
<dbReference type="Pfam" id="PF18911">
    <property type="entry name" value="PKD_4"/>
    <property type="match status" value="1"/>
</dbReference>
<evidence type="ECO:0000313" key="4">
    <source>
        <dbReference type="EMBL" id="OGG91016.1"/>
    </source>
</evidence>
<feature type="domain" description="Fibronectin type-III" evidence="3">
    <location>
        <begin position="905"/>
        <end position="1000"/>
    </location>
</feature>
<dbReference type="InterPro" id="IPR012938">
    <property type="entry name" value="Glc/Sorbosone_DH"/>
</dbReference>
<dbReference type="SMART" id="SM00089">
    <property type="entry name" value="PKD"/>
    <property type="match status" value="1"/>
</dbReference>
<dbReference type="SUPFAM" id="SSF50952">
    <property type="entry name" value="Soluble quinoprotein glucose dehydrogenase"/>
    <property type="match status" value="1"/>
</dbReference>
<protein>
    <recommendedName>
        <fullName evidence="6">PKD domain-containing protein</fullName>
    </recommendedName>
</protein>
<proteinExistence type="predicted"/>
<dbReference type="SMART" id="SM00060">
    <property type="entry name" value="FN3"/>
    <property type="match status" value="1"/>
</dbReference>
<dbReference type="InterPro" id="IPR013783">
    <property type="entry name" value="Ig-like_fold"/>
</dbReference>
<dbReference type="Gene3D" id="2.120.10.30">
    <property type="entry name" value="TolB, C-terminal domain"/>
    <property type="match status" value="1"/>
</dbReference>
<dbReference type="InterPro" id="IPR011042">
    <property type="entry name" value="6-blade_b-propeller_TolB-like"/>
</dbReference>
<evidence type="ECO:0000259" key="3">
    <source>
        <dbReference type="PROSITE" id="PS50853"/>
    </source>
</evidence>
<dbReference type="InterPro" id="IPR022409">
    <property type="entry name" value="PKD/Chitinase_dom"/>
</dbReference>
<dbReference type="Pfam" id="PF00041">
    <property type="entry name" value="fn3"/>
    <property type="match status" value="1"/>
</dbReference>
<dbReference type="PROSITE" id="PS50853">
    <property type="entry name" value="FN3"/>
    <property type="match status" value="1"/>
</dbReference>
<dbReference type="CDD" id="cd00063">
    <property type="entry name" value="FN3"/>
    <property type="match status" value="1"/>
</dbReference>
<gene>
    <name evidence="4" type="ORF">A3H16_02225</name>
</gene>
<accession>A0A1F6FYS5</accession>
<organism evidence="4 5">
    <name type="scientific">Candidatus Kaiserbacteria bacterium RIFCSPLOWO2_12_FULL_53_8</name>
    <dbReference type="NCBI Taxonomy" id="1798529"/>
    <lineage>
        <taxon>Bacteria</taxon>
        <taxon>Candidatus Kaiseribacteriota</taxon>
    </lineage>
</organism>